<evidence type="ECO:0000313" key="1">
    <source>
        <dbReference type="EMBL" id="KKL54428.1"/>
    </source>
</evidence>
<comment type="caution">
    <text evidence="1">The sequence shown here is derived from an EMBL/GenBank/DDBJ whole genome shotgun (WGS) entry which is preliminary data.</text>
</comment>
<protein>
    <submittedName>
        <fullName evidence="1">Uncharacterized protein</fullName>
    </submittedName>
</protein>
<organism evidence="1">
    <name type="scientific">marine sediment metagenome</name>
    <dbReference type="NCBI Taxonomy" id="412755"/>
    <lineage>
        <taxon>unclassified sequences</taxon>
        <taxon>metagenomes</taxon>
        <taxon>ecological metagenomes</taxon>
    </lineage>
</organism>
<feature type="non-terminal residue" evidence="1">
    <location>
        <position position="46"/>
    </location>
</feature>
<dbReference type="EMBL" id="LAZR01031203">
    <property type="protein sequence ID" value="KKL54428.1"/>
    <property type="molecule type" value="Genomic_DNA"/>
</dbReference>
<name>A0A0F9CYI8_9ZZZZ</name>
<gene>
    <name evidence="1" type="ORF">LCGC14_2265540</name>
</gene>
<proteinExistence type="predicted"/>
<accession>A0A0F9CYI8</accession>
<dbReference type="AlphaFoldDB" id="A0A0F9CYI8"/>
<reference evidence="1" key="1">
    <citation type="journal article" date="2015" name="Nature">
        <title>Complex archaea that bridge the gap between prokaryotes and eukaryotes.</title>
        <authorList>
            <person name="Spang A."/>
            <person name="Saw J.H."/>
            <person name="Jorgensen S.L."/>
            <person name="Zaremba-Niedzwiedzka K."/>
            <person name="Martijn J."/>
            <person name="Lind A.E."/>
            <person name="van Eijk R."/>
            <person name="Schleper C."/>
            <person name="Guy L."/>
            <person name="Ettema T.J."/>
        </authorList>
    </citation>
    <scope>NUCLEOTIDE SEQUENCE</scope>
</reference>
<sequence length="46" mass="5143">MSLFGEVWGVTLIYRSRKILSYNHKESEHDTTCCEATTAQGTFSSG</sequence>